<accession>A0A915J3H7</accession>
<dbReference type="Gene3D" id="3.40.50.300">
    <property type="entry name" value="P-loop containing nucleotide triphosphate hydrolases"/>
    <property type="match status" value="1"/>
</dbReference>
<evidence type="ECO:0000313" key="2">
    <source>
        <dbReference type="Proteomes" id="UP000887565"/>
    </source>
</evidence>
<dbReference type="WBParaSite" id="nRc.2.0.1.t20966-RA">
    <property type="protein sequence ID" value="nRc.2.0.1.t20966-RA"/>
    <property type="gene ID" value="nRc.2.0.1.g20966"/>
</dbReference>
<organism evidence="2 3">
    <name type="scientific">Romanomermis culicivorax</name>
    <name type="common">Nematode worm</name>
    <dbReference type="NCBI Taxonomy" id="13658"/>
    <lineage>
        <taxon>Eukaryota</taxon>
        <taxon>Metazoa</taxon>
        <taxon>Ecdysozoa</taxon>
        <taxon>Nematoda</taxon>
        <taxon>Enoplea</taxon>
        <taxon>Dorylaimia</taxon>
        <taxon>Mermithida</taxon>
        <taxon>Mermithoidea</taxon>
        <taxon>Mermithidae</taxon>
        <taxon>Romanomermis</taxon>
    </lineage>
</organism>
<evidence type="ECO:0000259" key="1">
    <source>
        <dbReference type="Pfam" id="PF13087"/>
    </source>
</evidence>
<proteinExistence type="predicted"/>
<evidence type="ECO:0000313" key="3">
    <source>
        <dbReference type="WBParaSite" id="nRc.2.0.1.t20966-RA"/>
    </source>
</evidence>
<dbReference type="InterPro" id="IPR027417">
    <property type="entry name" value="P-loop_NTPase"/>
</dbReference>
<sequence length="85" mass="9622">MSRYLSGPKAPMLCRCFVHDNIAVQNCPLGLNPERPATEKVLEGQESDIVIYNIVRSNPYFSIGFLENYKRLNVAISRAHAFYSS</sequence>
<dbReference type="Proteomes" id="UP000887565">
    <property type="component" value="Unplaced"/>
</dbReference>
<protein>
    <submittedName>
        <fullName evidence="3">DNA2/NAM7 helicase-like C-terminal domain-containing protein</fullName>
    </submittedName>
</protein>
<dbReference type="AlphaFoldDB" id="A0A915J3H7"/>
<feature type="domain" description="DNA2/NAM7 helicase-like C-terminal" evidence="1">
    <location>
        <begin position="42"/>
        <end position="80"/>
    </location>
</feature>
<dbReference type="Pfam" id="PF13087">
    <property type="entry name" value="AAA_12"/>
    <property type="match status" value="1"/>
</dbReference>
<reference evidence="3" key="1">
    <citation type="submission" date="2022-11" db="UniProtKB">
        <authorList>
            <consortium name="WormBaseParasite"/>
        </authorList>
    </citation>
    <scope>IDENTIFICATION</scope>
</reference>
<name>A0A915J3H7_ROMCU</name>
<keyword evidence="2" id="KW-1185">Reference proteome</keyword>
<dbReference type="InterPro" id="IPR041679">
    <property type="entry name" value="DNA2/NAM7-like_C"/>
</dbReference>